<accession>K7UQ57</accession>
<name>K7UQ57_MAIZE</name>
<evidence type="ECO:0000313" key="3">
    <source>
        <dbReference type="EnsemblPlants" id="Zm00001eb335460_P001"/>
    </source>
</evidence>
<dbReference type="AlphaFoldDB" id="K7UQ57"/>
<dbReference type="Gramene" id="Zm00001eb335460_T001">
    <property type="protein sequence ID" value="Zm00001eb335460_P001"/>
    <property type="gene ID" value="Zm00001eb335460"/>
</dbReference>
<sequence length="143" mass="15624">MAAVRLLKLNKQPRAKSLWTLVRRLLLLRRSRKQQQQPAAAEQDSEGEKSHLLSRSSLEQLLVTSSTDGAACRCAKKLGQPVAPLRPEAADADADAAAGAASPTGGAHRGAAPAAHRRFMFGGFRRRLLMRRPWRPMLVAIPE</sequence>
<organism evidence="2">
    <name type="scientific">Zea mays</name>
    <name type="common">Maize</name>
    <dbReference type="NCBI Taxonomy" id="4577"/>
    <lineage>
        <taxon>Eukaryota</taxon>
        <taxon>Viridiplantae</taxon>
        <taxon>Streptophyta</taxon>
        <taxon>Embryophyta</taxon>
        <taxon>Tracheophyta</taxon>
        <taxon>Spermatophyta</taxon>
        <taxon>Magnoliopsida</taxon>
        <taxon>Liliopsida</taxon>
        <taxon>Poales</taxon>
        <taxon>Poaceae</taxon>
        <taxon>PACMAD clade</taxon>
        <taxon>Panicoideae</taxon>
        <taxon>Andropogonodae</taxon>
        <taxon>Andropogoneae</taxon>
        <taxon>Tripsacinae</taxon>
        <taxon>Zea</taxon>
    </lineage>
</organism>
<dbReference type="PaxDb" id="4577-AC186897.4_FGP016"/>
<reference evidence="2" key="2">
    <citation type="submission" date="2015-12" db="EMBL/GenBank/DDBJ databases">
        <title>Update maize B73 reference genome by single molecule sequencing technologies.</title>
        <authorList>
            <consortium name="Maize Genome Sequencing Project"/>
            <person name="Ware D."/>
        </authorList>
    </citation>
    <scope>NUCLEOTIDE SEQUENCE</scope>
    <source>
        <tissue evidence="2">Seedling</tissue>
    </source>
</reference>
<evidence type="ECO:0000256" key="1">
    <source>
        <dbReference type="SAM" id="MobiDB-lite"/>
    </source>
</evidence>
<dbReference type="EnsemblPlants" id="Zm00001eb335460_T001">
    <property type="protein sequence ID" value="Zm00001eb335460_P001"/>
    <property type="gene ID" value="Zm00001eb335460"/>
</dbReference>
<dbReference type="KEGG" id="zma:103634806"/>
<gene>
    <name evidence="3" type="primary">LOC103634806</name>
    <name evidence="2" type="ORF">ZEAMMB73_Zm00001d008579</name>
</gene>
<dbReference type="GeneID" id="103634806"/>
<dbReference type="PANTHER" id="PTHR34542:SF2">
    <property type="entry name" value="OS01G0136300 PROTEIN"/>
    <property type="match status" value="1"/>
</dbReference>
<dbReference type="RefSeq" id="XP_008655617.1">
    <property type="nucleotide sequence ID" value="XM_008657395.4"/>
</dbReference>
<dbReference type="PANTHER" id="PTHR34542">
    <property type="entry name" value="OS08G0359900 PROTEIN"/>
    <property type="match status" value="1"/>
</dbReference>
<reference evidence="4" key="1">
    <citation type="journal article" date="2009" name="Science">
        <title>The B73 maize genome: complexity, diversity, and dynamics.</title>
        <authorList>
            <person name="Schnable P.S."/>
            <person name="Ware D."/>
            <person name="Fulton R.S."/>
            <person name="Stein J.C."/>
            <person name="Wei F."/>
            <person name="Pasternak S."/>
            <person name="Liang C."/>
            <person name="Zhang J."/>
            <person name="Fulton L."/>
            <person name="Graves T.A."/>
            <person name="Minx P."/>
            <person name="Reily A.D."/>
            <person name="Courtney L."/>
            <person name="Kruchowski S.S."/>
            <person name="Tomlinson C."/>
            <person name="Strong C."/>
            <person name="Delehaunty K."/>
            <person name="Fronick C."/>
            <person name="Courtney B."/>
            <person name="Rock S.M."/>
            <person name="Belter E."/>
            <person name="Du F."/>
            <person name="Kim K."/>
            <person name="Abbott R.M."/>
            <person name="Cotton M."/>
            <person name="Levy A."/>
            <person name="Marchetto P."/>
            <person name="Ochoa K."/>
            <person name="Jackson S.M."/>
            <person name="Gillam B."/>
            <person name="Chen W."/>
            <person name="Yan L."/>
            <person name="Higginbotham J."/>
            <person name="Cardenas M."/>
            <person name="Waligorski J."/>
            <person name="Applebaum E."/>
            <person name="Phelps L."/>
            <person name="Falcone J."/>
            <person name="Kanchi K."/>
            <person name="Thane T."/>
            <person name="Scimone A."/>
            <person name="Thane N."/>
            <person name="Henke J."/>
            <person name="Wang T."/>
            <person name="Ruppert J."/>
            <person name="Shah N."/>
            <person name="Rotter K."/>
            <person name="Hodges J."/>
            <person name="Ingenthron E."/>
            <person name="Cordes M."/>
            <person name="Kohlberg S."/>
            <person name="Sgro J."/>
            <person name="Delgado B."/>
            <person name="Mead K."/>
            <person name="Chinwalla A."/>
            <person name="Leonard S."/>
            <person name="Crouse K."/>
            <person name="Collura K."/>
            <person name="Kudrna D."/>
            <person name="Currie J."/>
            <person name="He R."/>
            <person name="Angelova A."/>
            <person name="Rajasekar S."/>
            <person name="Mueller T."/>
            <person name="Lomeli R."/>
            <person name="Scara G."/>
            <person name="Ko A."/>
            <person name="Delaney K."/>
            <person name="Wissotski M."/>
            <person name="Lopez G."/>
            <person name="Campos D."/>
            <person name="Braidotti M."/>
            <person name="Ashley E."/>
            <person name="Golser W."/>
            <person name="Kim H."/>
            <person name="Lee S."/>
            <person name="Lin J."/>
            <person name="Dujmic Z."/>
            <person name="Kim W."/>
            <person name="Talag J."/>
            <person name="Zuccolo A."/>
            <person name="Fan C."/>
            <person name="Sebastian A."/>
            <person name="Kramer M."/>
            <person name="Spiegel L."/>
            <person name="Nascimento L."/>
            <person name="Zutavern T."/>
            <person name="Miller B."/>
            <person name="Ambroise C."/>
            <person name="Muller S."/>
            <person name="Spooner W."/>
            <person name="Narechania A."/>
            <person name="Ren L."/>
            <person name="Wei S."/>
            <person name="Kumari S."/>
            <person name="Faga B."/>
            <person name="Levy M.J."/>
            <person name="McMahan L."/>
            <person name="Van Buren P."/>
            <person name="Vaughn M.W."/>
            <person name="Ying K."/>
            <person name="Yeh C.-T."/>
            <person name="Emrich S.J."/>
            <person name="Jia Y."/>
            <person name="Kalyanaraman A."/>
            <person name="Hsia A.-P."/>
            <person name="Barbazuk W.B."/>
            <person name="Baucom R.S."/>
            <person name="Brutnell T.P."/>
            <person name="Carpita N.C."/>
            <person name="Chaparro C."/>
            <person name="Chia J.-M."/>
            <person name="Deragon J.-M."/>
            <person name="Estill J.C."/>
            <person name="Fu Y."/>
            <person name="Jeddeloh J.A."/>
            <person name="Han Y."/>
            <person name="Lee H."/>
            <person name="Li P."/>
            <person name="Lisch D.R."/>
            <person name="Liu S."/>
            <person name="Liu Z."/>
            <person name="Nagel D.H."/>
            <person name="McCann M.C."/>
            <person name="SanMiguel P."/>
            <person name="Myers A.M."/>
            <person name="Nettleton D."/>
            <person name="Nguyen J."/>
            <person name="Penning B.W."/>
            <person name="Ponnala L."/>
            <person name="Schneider K.L."/>
            <person name="Schwartz D.C."/>
            <person name="Sharma A."/>
            <person name="Soderlund C."/>
            <person name="Springer N.M."/>
            <person name="Sun Q."/>
            <person name="Wang H."/>
            <person name="Waterman M."/>
            <person name="Westerman R."/>
            <person name="Wolfgruber T.K."/>
            <person name="Yang L."/>
            <person name="Yu Y."/>
            <person name="Zhang L."/>
            <person name="Zhou S."/>
            <person name="Zhu Q."/>
            <person name="Bennetzen J.L."/>
            <person name="Dawe R.K."/>
            <person name="Jiang J."/>
            <person name="Jiang N."/>
            <person name="Presting G.G."/>
            <person name="Wessler S.R."/>
            <person name="Aluru S."/>
            <person name="Martienssen R.A."/>
            <person name="Clifton S.W."/>
            <person name="McCombie W.R."/>
            <person name="Wing R.A."/>
            <person name="Wilson R.K."/>
        </authorList>
    </citation>
    <scope>NUCLEOTIDE SEQUENCE [LARGE SCALE GENOMIC DNA]</scope>
    <source>
        <strain evidence="4">cv. B73</strain>
    </source>
</reference>
<dbReference type="Proteomes" id="UP000007305">
    <property type="component" value="Chromosome 8"/>
</dbReference>
<feature type="compositionally biased region" description="Low complexity" evidence="1">
    <location>
        <begin position="95"/>
        <end position="112"/>
    </location>
</feature>
<dbReference type="EMBL" id="CM000784">
    <property type="protein sequence ID" value="AQK90198.1"/>
    <property type="molecule type" value="Genomic_DNA"/>
</dbReference>
<reference evidence="3" key="3">
    <citation type="submission" date="2019-07" db="EMBL/GenBank/DDBJ databases">
        <authorList>
            <person name="Seetharam A."/>
            <person name="Woodhouse M."/>
            <person name="Cannon E."/>
        </authorList>
    </citation>
    <scope>NUCLEOTIDE SEQUENCE [LARGE SCALE GENOMIC DNA]</scope>
    <source>
        <strain evidence="3">cv. B73</strain>
    </source>
</reference>
<dbReference type="OrthoDB" id="691160at2759"/>
<dbReference type="eggNOG" id="ENOG502R73M">
    <property type="taxonomic scope" value="Eukaryota"/>
</dbReference>
<dbReference type="OMA" id="AACRCAK"/>
<evidence type="ECO:0000313" key="2">
    <source>
        <dbReference type="EMBL" id="AQK90198.1"/>
    </source>
</evidence>
<dbReference type="HOGENOM" id="CLU_1858160_0_0_1"/>
<feature type="region of interest" description="Disordered" evidence="1">
    <location>
        <begin position="33"/>
        <end position="53"/>
    </location>
</feature>
<protein>
    <submittedName>
        <fullName evidence="2 3">Uncharacterized protein</fullName>
    </submittedName>
</protein>
<keyword evidence="4" id="KW-1185">Reference proteome</keyword>
<reference evidence="3" key="4">
    <citation type="submission" date="2021-05" db="UniProtKB">
        <authorList>
            <consortium name="EnsemblPlants"/>
        </authorList>
    </citation>
    <scope>IDENTIFICATION</scope>
    <source>
        <strain evidence="3">cv. B73</strain>
    </source>
</reference>
<feature type="region of interest" description="Disordered" evidence="1">
    <location>
        <begin position="83"/>
        <end position="112"/>
    </location>
</feature>
<evidence type="ECO:0000313" key="4">
    <source>
        <dbReference type="Proteomes" id="UP000007305"/>
    </source>
</evidence>
<proteinExistence type="predicted"/>